<dbReference type="Pfam" id="PF02782">
    <property type="entry name" value="FGGY_C"/>
    <property type="match status" value="1"/>
</dbReference>
<evidence type="ECO:0008006" key="8">
    <source>
        <dbReference type="Google" id="ProtNLM"/>
    </source>
</evidence>
<dbReference type="PANTHER" id="PTHR43095">
    <property type="entry name" value="SUGAR KINASE"/>
    <property type="match status" value="1"/>
</dbReference>
<dbReference type="InterPro" id="IPR050406">
    <property type="entry name" value="FGGY_Carb_Kinase"/>
</dbReference>
<sequence>MAKTYVVAIDDGTQTLTAVLLDLDGQLIVQGDCDVPLFKGDRGERTQRPTDWRIALQTAMAKVLKAAGDAGIELGQCLGICPSAQMHGLGMLLADGHWVEDVMLWCDERNDPEARELTEAFGCWIPRRLTIARWLWAIRNQPKLARQCSLIMPPSGVIASFLDPTIRQLGLGEARGLFPIDPATGQYDSRLAAIFDQMVSGHGVRPILELLPEPVMVGTVVGGLSKAGAELTGLPAGTPIISPEGDQPAVLAGTFVAKPGIASFSVGTSICANLLSQEQFRGLHPGVEPFMTADGLPFLMVHVENGTSYANTFIKKLFGDLLGRCVNPFTVLLSEAARAPINCGGVVILPFANAEHGVGLASGACPAMFNLTDENATPGNVVRAALMAPMLTVRHSMDAIRAQGIPLNEIVLSGGIVKNNADWFAQMTADIFQVPVRMTGVAEEASAMGAGLMALYGYRRAQDAALTWPRFLNEMRPNDDRVFKPQPENAPVYDRMFAAYERLVERVEPELLNVDWEK</sequence>
<proteinExistence type="inferred from homology"/>
<dbReference type="PANTHER" id="PTHR43095:SF5">
    <property type="entry name" value="XYLULOSE KINASE"/>
    <property type="match status" value="1"/>
</dbReference>
<dbReference type="EMBL" id="MHIE01000006">
    <property type="protein sequence ID" value="OGY46233.1"/>
    <property type="molecule type" value="Genomic_DNA"/>
</dbReference>
<feature type="domain" description="Carbohydrate kinase FGGY N-terminal" evidence="4">
    <location>
        <begin position="5"/>
        <end position="250"/>
    </location>
</feature>
<evidence type="ECO:0000259" key="5">
    <source>
        <dbReference type="Pfam" id="PF02782"/>
    </source>
</evidence>
<evidence type="ECO:0000313" key="6">
    <source>
        <dbReference type="EMBL" id="OGY46233.1"/>
    </source>
</evidence>
<dbReference type="InterPro" id="IPR000577">
    <property type="entry name" value="Carb_kinase_FGGY"/>
</dbReference>
<organism evidence="6 7">
    <name type="scientific">Candidatus Buchananbacteria bacterium RIFCSPHIGHO2_01_FULL_44_11</name>
    <dbReference type="NCBI Taxonomy" id="1797535"/>
    <lineage>
        <taxon>Bacteria</taxon>
        <taxon>Candidatus Buchananiibacteriota</taxon>
    </lineage>
</organism>
<dbReference type="InterPro" id="IPR018484">
    <property type="entry name" value="FGGY_N"/>
</dbReference>
<evidence type="ECO:0000256" key="3">
    <source>
        <dbReference type="ARBA" id="ARBA00022777"/>
    </source>
</evidence>
<keyword evidence="3" id="KW-0418">Kinase</keyword>
<evidence type="ECO:0000313" key="7">
    <source>
        <dbReference type="Proteomes" id="UP000178240"/>
    </source>
</evidence>
<protein>
    <recommendedName>
        <fullName evidence="8">Carbohydrate kinase</fullName>
    </recommendedName>
</protein>
<dbReference type="InterPro" id="IPR043129">
    <property type="entry name" value="ATPase_NBD"/>
</dbReference>
<dbReference type="AlphaFoldDB" id="A0A1G1Y1L7"/>
<dbReference type="STRING" id="1797535.A2744_04525"/>
<dbReference type="CDD" id="cd07809">
    <property type="entry name" value="ASKHA_NBD_FGGY_BaXK-like"/>
    <property type="match status" value="1"/>
</dbReference>
<gene>
    <name evidence="6" type="ORF">A2744_04525</name>
</gene>
<comment type="caution">
    <text evidence="6">The sequence shown here is derived from an EMBL/GenBank/DDBJ whole genome shotgun (WGS) entry which is preliminary data.</text>
</comment>
<dbReference type="Gene3D" id="3.30.420.40">
    <property type="match status" value="2"/>
</dbReference>
<accession>A0A1G1Y1L7</accession>
<dbReference type="SUPFAM" id="SSF53067">
    <property type="entry name" value="Actin-like ATPase domain"/>
    <property type="match status" value="2"/>
</dbReference>
<keyword evidence="2" id="KW-0808">Transferase</keyword>
<dbReference type="InterPro" id="IPR018485">
    <property type="entry name" value="FGGY_C"/>
</dbReference>
<dbReference type="Proteomes" id="UP000178240">
    <property type="component" value="Unassembled WGS sequence"/>
</dbReference>
<dbReference type="GO" id="GO:0005975">
    <property type="term" value="P:carbohydrate metabolic process"/>
    <property type="evidence" value="ECO:0007669"/>
    <property type="project" value="InterPro"/>
</dbReference>
<evidence type="ECO:0000256" key="1">
    <source>
        <dbReference type="ARBA" id="ARBA00009156"/>
    </source>
</evidence>
<feature type="domain" description="Carbohydrate kinase FGGY C-terminal" evidence="5">
    <location>
        <begin position="263"/>
        <end position="457"/>
    </location>
</feature>
<evidence type="ECO:0000259" key="4">
    <source>
        <dbReference type="Pfam" id="PF00370"/>
    </source>
</evidence>
<dbReference type="Pfam" id="PF00370">
    <property type="entry name" value="FGGY_N"/>
    <property type="match status" value="1"/>
</dbReference>
<dbReference type="GO" id="GO:0016301">
    <property type="term" value="F:kinase activity"/>
    <property type="evidence" value="ECO:0007669"/>
    <property type="project" value="UniProtKB-KW"/>
</dbReference>
<reference evidence="6 7" key="1">
    <citation type="journal article" date="2016" name="Nat. Commun.">
        <title>Thousands of microbial genomes shed light on interconnected biogeochemical processes in an aquifer system.</title>
        <authorList>
            <person name="Anantharaman K."/>
            <person name="Brown C.T."/>
            <person name="Hug L.A."/>
            <person name="Sharon I."/>
            <person name="Castelle C.J."/>
            <person name="Probst A.J."/>
            <person name="Thomas B.C."/>
            <person name="Singh A."/>
            <person name="Wilkins M.J."/>
            <person name="Karaoz U."/>
            <person name="Brodie E.L."/>
            <person name="Williams K.H."/>
            <person name="Hubbard S.S."/>
            <person name="Banfield J.F."/>
        </authorList>
    </citation>
    <scope>NUCLEOTIDE SEQUENCE [LARGE SCALE GENOMIC DNA]</scope>
</reference>
<comment type="similarity">
    <text evidence="1">Belongs to the FGGY kinase family.</text>
</comment>
<dbReference type="PIRSF" id="PIRSF000538">
    <property type="entry name" value="GlpK"/>
    <property type="match status" value="1"/>
</dbReference>
<name>A0A1G1Y1L7_9BACT</name>
<evidence type="ECO:0000256" key="2">
    <source>
        <dbReference type="ARBA" id="ARBA00022679"/>
    </source>
</evidence>